<dbReference type="EMBL" id="UZAL01042919">
    <property type="protein sequence ID" value="VDP80612.1"/>
    <property type="molecule type" value="Genomic_DNA"/>
</dbReference>
<name>A0A183PZF5_9TREM</name>
<evidence type="ECO:0000313" key="1">
    <source>
        <dbReference type="EMBL" id="VDP80612.1"/>
    </source>
</evidence>
<dbReference type="Proteomes" id="UP000269396">
    <property type="component" value="Unassembled WGS sequence"/>
</dbReference>
<proteinExistence type="predicted"/>
<accession>A0A183PZF5</accession>
<evidence type="ECO:0000313" key="2">
    <source>
        <dbReference type="Proteomes" id="UP000269396"/>
    </source>
</evidence>
<dbReference type="STRING" id="31246.A0A183PZF5"/>
<reference evidence="1 2" key="1">
    <citation type="submission" date="2018-11" db="EMBL/GenBank/DDBJ databases">
        <authorList>
            <consortium name="Pathogen Informatics"/>
        </authorList>
    </citation>
    <scope>NUCLEOTIDE SEQUENCE [LARGE SCALE GENOMIC DNA]</scope>
    <source>
        <strain>Denwood</strain>
        <strain evidence="2">Zambia</strain>
    </source>
</reference>
<sequence>MVAGDQQLINTPFVPSGYWSPCELLVSAPLSYSTLPLITVRGVRRKSSNLHNISLNLQKTFSNAPEPGWYDNISMYYNNKTEQNFNLMCTKLYGIVTDSKTNSQGGNMVNIINNLNSYGIVSLEYSD</sequence>
<keyword evidence="2" id="KW-1185">Reference proteome</keyword>
<organism evidence="1 2">
    <name type="scientific">Schistosoma mattheei</name>
    <dbReference type="NCBI Taxonomy" id="31246"/>
    <lineage>
        <taxon>Eukaryota</taxon>
        <taxon>Metazoa</taxon>
        <taxon>Spiralia</taxon>
        <taxon>Lophotrochozoa</taxon>
        <taxon>Platyhelminthes</taxon>
        <taxon>Trematoda</taxon>
        <taxon>Digenea</taxon>
        <taxon>Strigeidida</taxon>
        <taxon>Schistosomatoidea</taxon>
        <taxon>Schistosomatidae</taxon>
        <taxon>Schistosoma</taxon>
    </lineage>
</organism>
<gene>
    <name evidence="1" type="ORF">SMTD_LOCUS19741</name>
</gene>
<protein>
    <submittedName>
        <fullName evidence="1">Uncharacterized protein</fullName>
    </submittedName>
</protein>
<dbReference type="AlphaFoldDB" id="A0A183PZF5"/>